<evidence type="ECO:0000256" key="1">
    <source>
        <dbReference type="SAM" id="MobiDB-lite"/>
    </source>
</evidence>
<dbReference type="AlphaFoldDB" id="A0A553PT58"/>
<protein>
    <submittedName>
        <fullName evidence="3">Uncharacterized protein</fullName>
    </submittedName>
</protein>
<dbReference type="Proteomes" id="UP000318571">
    <property type="component" value="Chromosome 12"/>
</dbReference>
<sequence>MLHLWKPHFYTVVLCLCLWVVVKGANEEGDHQNGQEEPEAQPAQPRDSHGKSCVTKYVTVYDTIHDTVYVDKCSTSYKKSCKTVYETKFVTKYQKKCDVSYVPKCHTSYDTIFEKKCDVSFDTKCLTFYKTVYDTKYEKKCGHVYVEKCKDVGYGYHKKKKCDHVPTKKCQSLPKKIPRKIPQKKCHKVAKSHCVNIPKKIPKKHCASVPKKECAKIPVHTPKDVPKKLCKSVPKKVCKSVPSTKKRQVAKQVPRKFCGGGGGYGHSDHVEDHAYGSDDHSAYQEHESHPDLSTETYGNGAIHLDNVDDHGSHHVVEHLGDDHHGHGHGAIPLVLEDSDHHELGHHDDIGNSDETFELPSSGHDGSLDEEYVSYNEYGGGFEERSHQSNNGNKDLPSGEAATAVPTYVPSDTPDHYKGNPFYSRPSNRKHDFFSGQMYGSNTASESTTLPNFVVQIKPFQMPQF</sequence>
<comment type="caution">
    <text evidence="3">The sequence shown here is derived from an EMBL/GenBank/DDBJ whole genome shotgun (WGS) entry which is preliminary data.</text>
</comment>
<evidence type="ECO:0000313" key="4">
    <source>
        <dbReference type="Proteomes" id="UP000318571"/>
    </source>
</evidence>
<proteinExistence type="predicted"/>
<feature type="region of interest" description="Disordered" evidence="1">
    <location>
        <begin position="268"/>
        <end position="414"/>
    </location>
</feature>
<organism evidence="3 4">
    <name type="scientific">Tigriopus californicus</name>
    <name type="common">Marine copepod</name>
    <dbReference type="NCBI Taxonomy" id="6832"/>
    <lineage>
        <taxon>Eukaryota</taxon>
        <taxon>Metazoa</taxon>
        <taxon>Ecdysozoa</taxon>
        <taxon>Arthropoda</taxon>
        <taxon>Crustacea</taxon>
        <taxon>Multicrustacea</taxon>
        <taxon>Hexanauplia</taxon>
        <taxon>Copepoda</taxon>
        <taxon>Harpacticoida</taxon>
        <taxon>Harpacticidae</taxon>
        <taxon>Tigriopus</taxon>
    </lineage>
</organism>
<feature type="chain" id="PRO_5022212691" evidence="2">
    <location>
        <begin position="25"/>
        <end position="464"/>
    </location>
</feature>
<feature type="compositionally biased region" description="Basic and acidic residues" evidence="1">
    <location>
        <begin position="305"/>
        <end position="324"/>
    </location>
</feature>
<evidence type="ECO:0000313" key="3">
    <source>
        <dbReference type="EMBL" id="TRY80867.1"/>
    </source>
</evidence>
<feature type="region of interest" description="Disordered" evidence="1">
    <location>
        <begin position="29"/>
        <end position="50"/>
    </location>
</feature>
<reference evidence="3 4" key="1">
    <citation type="journal article" date="2018" name="Nat. Ecol. Evol.">
        <title>Genomic signatures of mitonuclear coevolution across populations of Tigriopus californicus.</title>
        <authorList>
            <person name="Barreto F.S."/>
            <person name="Watson E.T."/>
            <person name="Lima T.G."/>
            <person name="Willett C.S."/>
            <person name="Edmands S."/>
            <person name="Li W."/>
            <person name="Burton R.S."/>
        </authorList>
    </citation>
    <scope>NUCLEOTIDE SEQUENCE [LARGE SCALE GENOMIC DNA]</scope>
    <source>
        <strain evidence="3 4">San Diego</strain>
    </source>
</reference>
<gene>
    <name evidence="3" type="ORF">TCAL_12911</name>
</gene>
<accession>A0A553PT58</accession>
<feature type="compositionally biased region" description="Basic and acidic residues" evidence="1">
    <location>
        <begin position="268"/>
        <end position="292"/>
    </location>
</feature>
<name>A0A553PT58_TIGCA</name>
<feature type="compositionally biased region" description="Basic and acidic residues" evidence="1">
    <location>
        <begin position="337"/>
        <end position="349"/>
    </location>
</feature>
<feature type="signal peptide" evidence="2">
    <location>
        <begin position="1"/>
        <end position="24"/>
    </location>
</feature>
<dbReference type="EMBL" id="VCGU01000001">
    <property type="protein sequence ID" value="TRY80867.1"/>
    <property type="molecule type" value="Genomic_DNA"/>
</dbReference>
<keyword evidence="2" id="KW-0732">Signal</keyword>
<keyword evidence="4" id="KW-1185">Reference proteome</keyword>
<evidence type="ECO:0000256" key="2">
    <source>
        <dbReference type="SAM" id="SignalP"/>
    </source>
</evidence>